<name>A0A848KNF1_9ACTN</name>
<evidence type="ECO:0000313" key="4">
    <source>
        <dbReference type="Proteomes" id="UP000550729"/>
    </source>
</evidence>
<feature type="transmembrane region" description="Helical" evidence="2">
    <location>
        <begin position="262"/>
        <end position="279"/>
    </location>
</feature>
<dbReference type="Proteomes" id="UP000550729">
    <property type="component" value="Unassembled WGS sequence"/>
</dbReference>
<dbReference type="RefSeq" id="WP_170193087.1">
    <property type="nucleotide sequence ID" value="NZ_JABBNB010000004.1"/>
</dbReference>
<dbReference type="InterPro" id="IPR053779">
    <property type="entry name" value="GlpR"/>
</dbReference>
<organism evidence="3 4">
    <name type="scientific">Gordonia asplenii</name>
    <dbReference type="NCBI Taxonomy" id="2725283"/>
    <lineage>
        <taxon>Bacteria</taxon>
        <taxon>Bacillati</taxon>
        <taxon>Actinomycetota</taxon>
        <taxon>Actinomycetes</taxon>
        <taxon>Mycobacteriales</taxon>
        <taxon>Gordoniaceae</taxon>
        <taxon>Gordonia</taxon>
    </lineage>
</organism>
<protein>
    <recommendedName>
        <fullName evidence="5">Transmembrane protein</fullName>
    </recommendedName>
</protein>
<sequence length="360" mass="39906">MPNSVLWVGLVAIWLFVLVPMFLKGRPEVAKTTDAVRKTRLVTRGGSTRSSSRGRVAAGAHPSDASYKRTVKAATVAAQAADAGDAAKETEADEDNVDAVAYDEETVEMKKVVTVDAELVDTDDAEETADGDDSIVDAEFADGAEDVTEVIEVVDDDLDEDAEYDDGDDLDEDAEYADADDDDYDDELETVAAQGDSDDVEAEKEKPARPRGRGGYNPEIDQTRGDVRYRERQRVLFGLLALTLLAVGAGVLLGVIGWVATGVAAIALIAYLVYLRRAVRTEVQIRKQRMARLEKSRREADARRRREIAEPELAERIPRRLRRPGSVVLEIDDEDPVFEHLPPFQRRRVMREDEDFRRVG</sequence>
<keyword evidence="4" id="KW-1185">Reference proteome</keyword>
<feature type="transmembrane region" description="Helical" evidence="2">
    <location>
        <begin position="235"/>
        <end position="256"/>
    </location>
</feature>
<evidence type="ECO:0000256" key="2">
    <source>
        <dbReference type="SAM" id="Phobius"/>
    </source>
</evidence>
<comment type="caution">
    <text evidence="3">The sequence shown here is derived from an EMBL/GenBank/DDBJ whole genome shotgun (WGS) entry which is preliminary data.</text>
</comment>
<feature type="transmembrane region" description="Helical" evidence="2">
    <location>
        <begin position="6"/>
        <end position="23"/>
    </location>
</feature>
<accession>A0A848KNF1</accession>
<feature type="region of interest" description="Disordered" evidence="1">
    <location>
        <begin position="192"/>
        <end position="221"/>
    </location>
</feature>
<feature type="compositionally biased region" description="Low complexity" evidence="1">
    <location>
        <begin position="42"/>
        <end position="60"/>
    </location>
</feature>
<dbReference type="EMBL" id="JABBNB010000004">
    <property type="protein sequence ID" value="NMO00574.1"/>
    <property type="molecule type" value="Genomic_DNA"/>
</dbReference>
<keyword evidence="2" id="KW-1133">Transmembrane helix</keyword>
<evidence type="ECO:0000256" key="1">
    <source>
        <dbReference type="SAM" id="MobiDB-lite"/>
    </source>
</evidence>
<dbReference type="AlphaFoldDB" id="A0A848KNF1"/>
<keyword evidence="2" id="KW-0472">Membrane</keyword>
<dbReference type="NCBIfam" id="NF045516">
    <property type="entry name" value="GlpR"/>
    <property type="match status" value="1"/>
</dbReference>
<proteinExistence type="predicted"/>
<gene>
    <name evidence="3" type="ORF">HH308_05010</name>
</gene>
<keyword evidence="2" id="KW-0812">Transmembrane</keyword>
<evidence type="ECO:0000313" key="3">
    <source>
        <dbReference type="EMBL" id="NMO00574.1"/>
    </source>
</evidence>
<feature type="region of interest" description="Disordered" evidence="1">
    <location>
        <begin position="41"/>
        <end position="61"/>
    </location>
</feature>
<evidence type="ECO:0008006" key="5">
    <source>
        <dbReference type="Google" id="ProtNLM"/>
    </source>
</evidence>
<reference evidence="3 4" key="1">
    <citation type="submission" date="2020-04" db="EMBL/GenBank/DDBJ databases">
        <title>Gordonia sp. nov. TBRC 11910.</title>
        <authorList>
            <person name="Suriyachadkun C."/>
        </authorList>
    </citation>
    <scope>NUCLEOTIDE SEQUENCE [LARGE SCALE GENOMIC DNA]</scope>
    <source>
        <strain evidence="3 4">TBRC 11910</strain>
    </source>
</reference>